<dbReference type="OrthoDB" id="2485844at2759"/>
<keyword evidence="3" id="KW-1185">Reference proteome</keyword>
<dbReference type="AlphaFoldDB" id="A0A397S422"/>
<dbReference type="EMBL" id="QKYT01001014">
    <property type="protein sequence ID" value="RIA80242.1"/>
    <property type="molecule type" value="Genomic_DNA"/>
</dbReference>
<proteinExistence type="predicted"/>
<gene>
    <name evidence="2" type="ORF">C1645_745386</name>
</gene>
<comment type="caution">
    <text evidence="2">The sequence shown here is derived from an EMBL/GenBank/DDBJ whole genome shotgun (WGS) entry which is preliminary data.</text>
</comment>
<reference evidence="2 3" key="1">
    <citation type="submission" date="2018-06" db="EMBL/GenBank/DDBJ databases">
        <title>Comparative genomics reveals the genomic features of Rhizophagus irregularis, R. cerebriforme, R. diaphanum and Gigaspora rosea, and their symbiotic lifestyle signature.</title>
        <authorList>
            <person name="Morin E."/>
            <person name="San Clemente H."/>
            <person name="Chen E.C.H."/>
            <person name="De La Providencia I."/>
            <person name="Hainaut M."/>
            <person name="Kuo A."/>
            <person name="Kohler A."/>
            <person name="Murat C."/>
            <person name="Tang N."/>
            <person name="Roy S."/>
            <person name="Loubradou J."/>
            <person name="Henrissat B."/>
            <person name="Grigoriev I.V."/>
            <person name="Corradi N."/>
            <person name="Roux C."/>
            <person name="Martin F.M."/>
        </authorList>
    </citation>
    <scope>NUCLEOTIDE SEQUENCE [LARGE SCALE GENOMIC DNA]</scope>
    <source>
        <strain evidence="2 3">DAOM 227022</strain>
    </source>
</reference>
<evidence type="ECO:0000256" key="1">
    <source>
        <dbReference type="SAM" id="MobiDB-lite"/>
    </source>
</evidence>
<evidence type="ECO:0000313" key="2">
    <source>
        <dbReference type="EMBL" id="RIA80242.1"/>
    </source>
</evidence>
<sequence length="350" mass="40922">MTETKLMMVNRDNNKVHEFIKEKFVRQHEELDMSSSSLYNEFKNWFQEYVNPRKKPLTVQEFTRSLGSLGLKAKCKRVGDRTANKKMQWYSATYNVLYTTFMKKNMIDEAKNIEKSEGYQQSEVLITVPTEILLAEDHLKTSIKSSNPESIVIQSQEEIVPPADITKEKEEYGVPGPSSDTSEKSELTSKEYIDQKLEDLYTSAKGAWKRDDQDPNEFDWETFAIEIEDLPNHDTNNLKDWYYWDVGQIVCFYLNKTNKIMDVNHQNCDEIAQKIQQYEKKRGTLHIPAPVPFAQVISANMLPKCPKPNEKEYWQAEGYDDIDDEDEELEDLWDPNLMKKKISKPKVITI</sequence>
<dbReference type="Proteomes" id="UP000265703">
    <property type="component" value="Unassembled WGS sequence"/>
</dbReference>
<accession>A0A397S422</accession>
<evidence type="ECO:0000313" key="3">
    <source>
        <dbReference type="Proteomes" id="UP000265703"/>
    </source>
</evidence>
<organism evidence="2 3">
    <name type="scientific">Glomus cerebriforme</name>
    <dbReference type="NCBI Taxonomy" id="658196"/>
    <lineage>
        <taxon>Eukaryota</taxon>
        <taxon>Fungi</taxon>
        <taxon>Fungi incertae sedis</taxon>
        <taxon>Mucoromycota</taxon>
        <taxon>Glomeromycotina</taxon>
        <taxon>Glomeromycetes</taxon>
        <taxon>Glomerales</taxon>
        <taxon>Glomeraceae</taxon>
        <taxon>Glomus</taxon>
    </lineage>
</organism>
<protein>
    <submittedName>
        <fullName evidence="2">Uncharacterized protein</fullName>
    </submittedName>
</protein>
<name>A0A397S422_9GLOM</name>
<feature type="region of interest" description="Disordered" evidence="1">
    <location>
        <begin position="153"/>
        <end position="188"/>
    </location>
</feature>